<reference evidence="2" key="1">
    <citation type="journal article" date="2019" name="Int. J. Syst. Evol. Microbiol.">
        <title>The Global Catalogue of Microorganisms (GCM) 10K type strain sequencing project: providing services to taxonomists for standard genome sequencing and annotation.</title>
        <authorList>
            <consortium name="The Broad Institute Genomics Platform"/>
            <consortium name="The Broad Institute Genome Sequencing Center for Infectious Disease"/>
            <person name="Wu L."/>
            <person name="Ma J."/>
        </authorList>
    </citation>
    <scope>NUCLEOTIDE SEQUENCE [LARGE SCALE GENOMIC DNA]</scope>
    <source>
        <strain evidence="2">VKM B-3159</strain>
    </source>
</reference>
<proteinExistence type="predicted"/>
<dbReference type="RefSeq" id="WP_306389134.1">
    <property type="nucleotide sequence ID" value="NZ_JAVCAP010000012.1"/>
</dbReference>
<gene>
    <name evidence="1" type="ORF">Q9291_06080</name>
</gene>
<evidence type="ECO:0000313" key="1">
    <source>
        <dbReference type="EMBL" id="MDP8567411.1"/>
    </source>
</evidence>
<name>A0ABT9JSB0_9PROT</name>
<comment type="caution">
    <text evidence="1">The sequence shown here is derived from an EMBL/GenBank/DDBJ whole genome shotgun (WGS) entry which is preliminary data.</text>
</comment>
<organism evidence="1 2">
    <name type="scientific">Methylophilus aquaticus</name>
    <dbReference type="NCBI Taxonomy" id="1971610"/>
    <lineage>
        <taxon>Bacteria</taxon>
        <taxon>Pseudomonadati</taxon>
        <taxon>Pseudomonadota</taxon>
        <taxon>Betaproteobacteria</taxon>
        <taxon>Nitrosomonadales</taxon>
        <taxon>Methylophilaceae</taxon>
        <taxon>Methylophilus</taxon>
    </lineage>
</organism>
<accession>A0ABT9JSB0</accession>
<protein>
    <submittedName>
        <fullName evidence="1">Uncharacterized protein</fullName>
    </submittedName>
</protein>
<evidence type="ECO:0000313" key="2">
    <source>
        <dbReference type="Proteomes" id="UP001225906"/>
    </source>
</evidence>
<keyword evidence="2" id="KW-1185">Reference proteome</keyword>
<sequence length="155" mass="17739">MIEISTYKQAYQFHQVNSISLVILQDIAFTLMNACDPLNPQVFNNSSELTIEQLDSLATLEAADFSFNAYLGGDVYICESESELSSIKAFDPQWADEHGEWPDVTDKPIVWDVFYLLNNEWAVFAYLWNNAGGDTFYVPKTLWQQARVAEHRQLS</sequence>
<dbReference type="Proteomes" id="UP001225906">
    <property type="component" value="Unassembled WGS sequence"/>
</dbReference>
<dbReference type="EMBL" id="JAVCAP010000012">
    <property type="protein sequence ID" value="MDP8567411.1"/>
    <property type="molecule type" value="Genomic_DNA"/>
</dbReference>